<dbReference type="EMBL" id="CADCTF010000059">
    <property type="protein sequence ID" value="CAA9230626.1"/>
    <property type="molecule type" value="Genomic_DNA"/>
</dbReference>
<accession>A0A6J4HQF6</accession>
<feature type="compositionally biased region" description="Low complexity" evidence="1">
    <location>
        <begin position="52"/>
        <end position="61"/>
    </location>
</feature>
<feature type="non-terminal residue" evidence="2">
    <location>
        <position position="1"/>
    </location>
</feature>
<evidence type="ECO:0000313" key="2">
    <source>
        <dbReference type="EMBL" id="CAA9230626.1"/>
    </source>
</evidence>
<feature type="non-terminal residue" evidence="2">
    <location>
        <position position="163"/>
    </location>
</feature>
<feature type="compositionally biased region" description="Basic residues" evidence="1">
    <location>
        <begin position="25"/>
        <end position="35"/>
    </location>
</feature>
<evidence type="ECO:0000256" key="1">
    <source>
        <dbReference type="SAM" id="MobiDB-lite"/>
    </source>
</evidence>
<reference evidence="2" key="1">
    <citation type="submission" date="2020-02" db="EMBL/GenBank/DDBJ databases">
        <authorList>
            <person name="Meier V. D."/>
        </authorList>
    </citation>
    <scope>NUCLEOTIDE SEQUENCE</scope>
    <source>
        <strain evidence="2">AVDCRST_MAG50</strain>
    </source>
</reference>
<feature type="region of interest" description="Disordered" evidence="1">
    <location>
        <begin position="131"/>
        <end position="163"/>
    </location>
</feature>
<proteinExistence type="predicted"/>
<dbReference type="AlphaFoldDB" id="A0A6J4HQF6"/>
<sequence>VAQLLGARDGAGRRARLGRDPCIHRLLRAPPRRRAVPSGQPPHAPAAHRARGGALHGHAAHTPVEAPVAGSGCPLRRGLRQEAAGHPGGRPPRAVRGGDPPGRARARAGAAAGACLLRLEPLARGRLHARLRRRRERSLHRGTALQPVADPSRAGAAPHPRTL</sequence>
<feature type="compositionally biased region" description="Basic residues" evidence="1">
    <location>
        <begin position="131"/>
        <end position="140"/>
    </location>
</feature>
<gene>
    <name evidence="2" type="ORF">AVDCRST_MAG50-1165</name>
</gene>
<protein>
    <submittedName>
        <fullName evidence="2">Uncharacterized protein</fullName>
    </submittedName>
</protein>
<name>A0A6J4HQF6_9ACTN</name>
<feature type="compositionally biased region" description="Low complexity" evidence="1">
    <location>
        <begin position="91"/>
        <end position="107"/>
    </location>
</feature>
<feature type="region of interest" description="Disordered" evidence="1">
    <location>
        <begin position="22"/>
        <end position="107"/>
    </location>
</feature>
<organism evidence="2">
    <name type="scientific">uncultured Acidimicrobiales bacterium</name>
    <dbReference type="NCBI Taxonomy" id="310071"/>
    <lineage>
        <taxon>Bacteria</taxon>
        <taxon>Bacillati</taxon>
        <taxon>Actinomycetota</taxon>
        <taxon>Acidimicrobiia</taxon>
        <taxon>Acidimicrobiales</taxon>
        <taxon>environmental samples</taxon>
    </lineage>
</organism>